<dbReference type="InterPro" id="IPR052980">
    <property type="entry name" value="Crinkler_effector"/>
</dbReference>
<dbReference type="EMBL" id="SPLM01000001">
    <property type="protein sequence ID" value="TMW69789.1"/>
    <property type="molecule type" value="Genomic_DNA"/>
</dbReference>
<organism evidence="1 2">
    <name type="scientific">Pythium oligandrum</name>
    <name type="common">Mycoparasitic fungus</name>
    <dbReference type="NCBI Taxonomy" id="41045"/>
    <lineage>
        <taxon>Eukaryota</taxon>
        <taxon>Sar</taxon>
        <taxon>Stramenopiles</taxon>
        <taxon>Oomycota</taxon>
        <taxon>Peronosporomycetes</taxon>
        <taxon>Pythiales</taxon>
        <taxon>Pythiaceae</taxon>
        <taxon>Pythium</taxon>
    </lineage>
</organism>
<name>A0A8K1CUI9_PYTOL</name>
<dbReference type="Proteomes" id="UP000794436">
    <property type="component" value="Unassembled WGS sequence"/>
</dbReference>
<comment type="caution">
    <text evidence="1">The sequence shown here is derived from an EMBL/GenBank/DDBJ whole genome shotgun (WGS) entry which is preliminary data.</text>
</comment>
<evidence type="ECO:0000313" key="1">
    <source>
        <dbReference type="EMBL" id="TMW69789.1"/>
    </source>
</evidence>
<sequence>MELDLPLTDEVIEERYNIFGGEARFCFRLNKRLPDRVDDNDGRVVDCLAQSHVDELIGEIKAYDTAEKLHHLLALNEHTYTSHRLLHFVPSKRCLKSAIELASPFVVEKLSERMLALMRNDRERMKDTFSDVPQAGALLGHIFNQDTHEAFRHARTVEARLLTRVGKLRPPVNMANVRFTIDASYLVDVFDITDLSPSALMHGPYHKPKTKKCESIDSFYMEKIPSRDGQANRRVTKARVVEWNATHRLLLFPITVSNTHDVNASEIIKILDKLELLEAVAEDLSRVALAFVVPRRLVGTYKGQNVVTVEPPGGDDSVGLIKNIGPQRVAMLMSYGIRTVDDLGARIDAYRRGDFVPNQLDTANWLQAMKSWITHGQRQRDEQYGPVVAQIPQYVCTWEW</sequence>
<protein>
    <submittedName>
        <fullName evidence="1">Uncharacterized protein</fullName>
    </submittedName>
</protein>
<accession>A0A8K1CUI9</accession>
<keyword evidence="2" id="KW-1185">Reference proteome</keyword>
<gene>
    <name evidence="1" type="ORF">Poli38472_001945</name>
</gene>
<dbReference type="OrthoDB" id="128171at2759"/>
<evidence type="ECO:0000313" key="2">
    <source>
        <dbReference type="Proteomes" id="UP000794436"/>
    </source>
</evidence>
<proteinExistence type="predicted"/>
<dbReference type="AlphaFoldDB" id="A0A8K1CUI9"/>
<reference evidence="1" key="1">
    <citation type="submission" date="2019-03" db="EMBL/GenBank/DDBJ databases">
        <title>Long read genome sequence of the mycoparasitic Pythium oligandrum ATCC 38472 isolated from sugarbeet rhizosphere.</title>
        <authorList>
            <person name="Gaulin E."/>
        </authorList>
    </citation>
    <scope>NUCLEOTIDE SEQUENCE</scope>
    <source>
        <strain evidence="1">ATCC 38472_TT</strain>
    </source>
</reference>
<dbReference type="PANTHER" id="PTHR33129">
    <property type="entry name" value="PROTEIN KINASE DOMAIN-CONTAINING PROTEIN-RELATED"/>
    <property type="match status" value="1"/>
</dbReference>
<dbReference type="PANTHER" id="PTHR33129:SF1">
    <property type="entry name" value="ATP-BINDING PROTEIN"/>
    <property type="match status" value="1"/>
</dbReference>